<dbReference type="EMBL" id="JACOPS010000006">
    <property type="protein sequence ID" value="MBC5729073.1"/>
    <property type="molecule type" value="Genomic_DNA"/>
</dbReference>
<feature type="chain" id="PRO_5045759881" evidence="2">
    <location>
        <begin position="20"/>
        <end position="368"/>
    </location>
</feature>
<evidence type="ECO:0000313" key="4">
    <source>
        <dbReference type="EMBL" id="MBC5729073.1"/>
    </source>
</evidence>
<dbReference type="RefSeq" id="WP_186936298.1">
    <property type="nucleotide sequence ID" value="NZ_JACOPS010000006.1"/>
</dbReference>
<feature type="compositionally biased region" description="Basic and acidic residues" evidence="1">
    <location>
        <begin position="26"/>
        <end position="37"/>
    </location>
</feature>
<dbReference type="Proteomes" id="UP000636755">
    <property type="component" value="Unassembled WGS sequence"/>
</dbReference>
<name>A0ABR7HNF5_9FIRM</name>
<dbReference type="PANTHER" id="PTHR46825:SF9">
    <property type="entry name" value="BETA-LACTAMASE-RELATED DOMAIN-CONTAINING PROTEIN"/>
    <property type="match status" value="1"/>
</dbReference>
<dbReference type="InterPro" id="IPR050491">
    <property type="entry name" value="AmpC-like"/>
</dbReference>
<dbReference type="PANTHER" id="PTHR46825">
    <property type="entry name" value="D-ALANYL-D-ALANINE-CARBOXYPEPTIDASE/ENDOPEPTIDASE AMPH"/>
    <property type="match status" value="1"/>
</dbReference>
<keyword evidence="5" id="KW-1185">Reference proteome</keyword>
<evidence type="ECO:0000256" key="1">
    <source>
        <dbReference type="SAM" id="MobiDB-lite"/>
    </source>
</evidence>
<dbReference type="PROSITE" id="PS51257">
    <property type="entry name" value="PROKAR_LIPOPROTEIN"/>
    <property type="match status" value="1"/>
</dbReference>
<gene>
    <name evidence="4" type="ORF">H8R91_11180</name>
</gene>
<dbReference type="SUPFAM" id="SSF56601">
    <property type="entry name" value="beta-lactamase/transpeptidase-like"/>
    <property type="match status" value="1"/>
</dbReference>
<proteinExistence type="predicted"/>
<comment type="caution">
    <text evidence="4">The sequence shown here is derived from an EMBL/GenBank/DDBJ whole genome shotgun (WGS) entry which is preliminary data.</text>
</comment>
<feature type="region of interest" description="Disordered" evidence="1">
    <location>
        <begin position="22"/>
        <end position="42"/>
    </location>
</feature>
<protein>
    <submittedName>
        <fullName evidence="4">Beta-lactamase family protein</fullName>
    </submittedName>
</protein>
<feature type="signal peptide" evidence="2">
    <location>
        <begin position="1"/>
        <end position="19"/>
    </location>
</feature>
<evidence type="ECO:0000256" key="2">
    <source>
        <dbReference type="SAM" id="SignalP"/>
    </source>
</evidence>
<organism evidence="4 5">
    <name type="scientific">Ruminococcus intestinalis</name>
    <dbReference type="NCBI Taxonomy" id="2763066"/>
    <lineage>
        <taxon>Bacteria</taxon>
        <taxon>Bacillati</taxon>
        <taxon>Bacillota</taxon>
        <taxon>Clostridia</taxon>
        <taxon>Eubacteriales</taxon>
        <taxon>Oscillospiraceae</taxon>
        <taxon>Ruminococcus</taxon>
    </lineage>
</organism>
<sequence>MKKLSAIILSLVIAFSVTACSSGNNEESKPVESKIAETETTESVNIKENMDSVLEHKKFEGIVYLTKDNSVIYQSATGKDEKGNDLKVDSIMYIGSISKQFCSAAILMLRDQGKLSLDNTLDTYYPEYTAGKNITLKNLLSMRSGIPDMVVKTPEAALQVEDVSSDKTEEENVAAIKEWIFKQPLVSEPDTTFEYCNANYFLLSDIVEQVSGENYYDFISKNIFEPLNMTNSGFINDVKNNSEWGLTYDTFVVGEDAIGLTKGAGDMVSNAEDMDKWMTALSSGKIISNESYLEMTTDYSPEISHKYGYGMAGYYNGGWGHSGFIGNYTSFDYINDGYHLFIADNTGYMDIENLPTDLLANVITSPAN</sequence>
<keyword evidence="2" id="KW-0732">Signal</keyword>
<feature type="domain" description="Beta-lactamase-related" evidence="3">
    <location>
        <begin position="52"/>
        <end position="332"/>
    </location>
</feature>
<accession>A0ABR7HNF5</accession>
<evidence type="ECO:0000259" key="3">
    <source>
        <dbReference type="Pfam" id="PF00144"/>
    </source>
</evidence>
<evidence type="ECO:0000313" key="5">
    <source>
        <dbReference type="Proteomes" id="UP000636755"/>
    </source>
</evidence>
<dbReference type="Gene3D" id="3.40.710.10">
    <property type="entry name" value="DD-peptidase/beta-lactamase superfamily"/>
    <property type="match status" value="1"/>
</dbReference>
<dbReference type="InterPro" id="IPR012338">
    <property type="entry name" value="Beta-lactam/transpept-like"/>
</dbReference>
<dbReference type="Pfam" id="PF00144">
    <property type="entry name" value="Beta-lactamase"/>
    <property type="match status" value="1"/>
</dbReference>
<reference evidence="4 5" key="1">
    <citation type="submission" date="2020-08" db="EMBL/GenBank/DDBJ databases">
        <title>Genome public.</title>
        <authorList>
            <person name="Liu C."/>
            <person name="Sun Q."/>
        </authorList>
    </citation>
    <scope>NUCLEOTIDE SEQUENCE [LARGE SCALE GENOMIC DNA]</scope>
    <source>
        <strain evidence="4 5">NSJ-71</strain>
    </source>
</reference>
<dbReference type="InterPro" id="IPR001466">
    <property type="entry name" value="Beta-lactam-related"/>
</dbReference>